<evidence type="ECO:0000259" key="1">
    <source>
        <dbReference type="PROSITE" id="PS50887"/>
    </source>
</evidence>
<dbReference type="InterPro" id="IPR043128">
    <property type="entry name" value="Rev_trsase/Diguanyl_cyclase"/>
</dbReference>
<dbReference type="CDD" id="cd01949">
    <property type="entry name" value="GGDEF"/>
    <property type="match status" value="1"/>
</dbReference>
<feature type="domain" description="GGDEF" evidence="1">
    <location>
        <begin position="58"/>
        <end position="193"/>
    </location>
</feature>
<dbReference type="EMBL" id="JACGWZ010000003">
    <property type="protein sequence ID" value="MBA8825301.1"/>
    <property type="molecule type" value="Genomic_DNA"/>
</dbReference>
<dbReference type="SMART" id="SM00267">
    <property type="entry name" value="GGDEF"/>
    <property type="match status" value="1"/>
</dbReference>
<dbReference type="NCBIfam" id="TIGR00254">
    <property type="entry name" value="GGDEF"/>
    <property type="match status" value="1"/>
</dbReference>
<dbReference type="PROSITE" id="PS50887">
    <property type="entry name" value="GGDEF"/>
    <property type="match status" value="1"/>
</dbReference>
<dbReference type="RefSeq" id="WP_182544503.1">
    <property type="nucleotide sequence ID" value="NZ_JACGWZ010000003.1"/>
</dbReference>
<evidence type="ECO:0000313" key="3">
    <source>
        <dbReference type="Proteomes" id="UP000569329"/>
    </source>
</evidence>
<keyword evidence="3" id="KW-1185">Reference proteome</keyword>
<organism evidence="2 3">
    <name type="scientific">Halosaccharopolyspora lacisalsi</name>
    <dbReference type="NCBI Taxonomy" id="1000566"/>
    <lineage>
        <taxon>Bacteria</taxon>
        <taxon>Bacillati</taxon>
        <taxon>Actinomycetota</taxon>
        <taxon>Actinomycetes</taxon>
        <taxon>Pseudonocardiales</taxon>
        <taxon>Pseudonocardiaceae</taxon>
        <taxon>Halosaccharopolyspora</taxon>
    </lineage>
</organism>
<protein>
    <submittedName>
        <fullName evidence="2">Diguanylate cyclase (GGDEF)-like protein</fullName>
    </submittedName>
</protein>
<dbReference type="PANTHER" id="PTHR44757">
    <property type="entry name" value="DIGUANYLATE CYCLASE DGCP"/>
    <property type="match status" value="1"/>
</dbReference>
<dbReference type="InterPro" id="IPR000160">
    <property type="entry name" value="GGDEF_dom"/>
</dbReference>
<dbReference type="Proteomes" id="UP000569329">
    <property type="component" value="Unassembled WGS sequence"/>
</dbReference>
<dbReference type="InterPro" id="IPR029787">
    <property type="entry name" value="Nucleotide_cyclase"/>
</dbReference>
<dbReference type="SUPFAM" id="SSF55073">
    <property type="entry name" value="Nucleotide cyclase"/>
    <property type="match status" value="1"/>
</dbReference>
<dbReference type="Pfam" id="PF00990">
    <property type="entry name" value="GGDEF"/>
    <property type="match status" value="1"/>
</dbReference>
<reference evidence="2 3" key="1">
    <citation type="submission" date="2020-07" db="EMBL/GenBank/DDBJ databases">
        <title>Sequencing the genomes of 1000 actinobacteria strains.</title>
        <authorList>
            <person name="Klenk H.-P."/>
        </authorList>
    </citation>
    <scope>NUCLEOTIDE SEQUENCE [LARGE SCALE GENOMIC DNA]</scope>
    <source>
        <strain evidence="2 3">DSM 45975</strain>
    </source>
</reference>
<dbReference type="Gene3D" id="3.30.70.270">
    <property type="match status" value="1"/>
</dbReference>
<comment type="caution">
    <text evidence="2">The sequence shown here is derived from an EMBL/GenBank/DDBJ whole genome shotgun (WGS) entry which is preliminary data.</text>
</comment>
<evidence type="ECO:0000313" key="2">
    <source>
        <dbReference type="EMBL" id="MBA8825301.1"/>
    </source>
</evidence>
<dbReference type="AlphaFoldDB" id="A0A839E1M5"/>
<gene>
    <name evidence="2" type="ORF">FHX42_002652</name>
</gene>
<dbReference type="PANTHER" id="PTHR44757:SF2">
    <property type="entry name" value="BIOFILM ARCHITECTURE MAINTENANCE PROTEIN MBAA"/>
    <property type="match status" value="1"/>
</dbReference>
<accession>A0A839E1M5</accession>
<sequence>MTLDPNAVLAVASSGGFLTAGLRVRQLRRQLRTDPLTGLGNRTGLQHAFARTRARPGYCVTALMVDLDDFKAINDTHGHRVGDQVLVEVARRLRRHQHRGQLAVRISGDEFALWLGRFRDTPRCWIAVQEHVRAVAASIVEPMSVDGQRLFVTASVGGSIVSSTVTGLEDVLEPADRAMYGEKTSRTTRREVS</sequence>
<dbReference type="InterPro" id="IPR052155">
    <property type="entry name" value="Biofilm_reg_signaling"/>
</dbReference>
<name>A0A839E1M5_9PSEU</name>
<proteinExistence type="predicted"/>